<proteinExistence type="predicted"/>
<protein>
    <submittedName>
        <fullName evidence="1">Ester cyclase</fullName>
    </submittedName>
</protein>
<dbReference type="Pfam" id="PF07366">
    <property type="entry name" value="SnoaL"/>
    <property type="match status" value="1"/>
</dbReference>
<organism evidence="1 2">
    <name type="scientific">Haloferax namakaokahaiae</name>
    <dbReference type="NCBI Taxonomy" id="1748331"/>
    <lineage>
        <taxon>Archaea</taxon>
        <taxon>Methanobacteriati</taxon>
        <taxon>Methanobacteriota</taxon>
        <taxon>Stenosarchaea group</taxon>
        <taxon>Halobacteria</taxon>
        <taxon>Halobacteriales</taxon>
        <taxon>Haloferacaceae</taxon>
        <taxon>Haloferax</taxon>
    </lineage>
</organism>
<comment type="caution">
    <text evidence="1">The sequence shown here is derived from an EMBL/GenBank/DDBJ whole genome shotgun (WGS) entry which is preliminary data.</text>
</comment>
<dbReference type="EMBL" id="JBHTAA010000005">
    <property type="protein sequence ID" value="MFC7204917.1"/>
    <property type="molecule type" value="Genomic_DNA"/>
</dbReference>
<dbReference type="AlphaFoldDB" id="A0ABD5ZI29"/>
<dbReference type="PANTHER" id="PTHR38436">
    <property type="entry name" value="POLYKETIDE CYCLASE SNOAL-LIKE DOMAIN"/>
    <property type="match status" value="1"/>
</dbReference>
<accession>A0ABD5ZI29</accession>
<name>A0ABD5ZI29_9EURY</name>
<dbReference type="PANTHER" id="PTHR38436:SF1">
    <property type="entry name" value="ESTER CYCLASE"/>
    <property type="match status" value="1"/>
</dbReference>
<keyword evidence="2" id="KW-1185">Reference proteome</keyword>
<dbReference type="InterPro" id="IPR009959">
    <property type="entry name" value="Cyclase_SnoaL-like"/>
</dbReference>
<dbReference type="Gene3D" id="3.10.450.50">
    <property type="match status" value="1"/>
</dbReference>
<evidence type="ECO:0000313" key="1">
    <source>
        <dbReference type="EMBL" id="MFC7204917.1"/>
    </source>
</evidence>
<dbReference type="RefSeq" id="WP_390225035.1">
    <property type="nucleotide sequence ID" value="NZ_JBHTAA010000005.1"/>
</dbReference>
<sequence length="146" mass="16721">MAATRSVRENERIYRDFIEEVWNERDFDRIGEFIADECRFYDPSNTEPLYGPEEMRAYLETYDAAFPDAKIEVEDLIATEEWVAARWTATGTHEGSLMGIEPTGNDISVTALEMNRIVDGKIVEGWQVTDTLGMMQQLGVVEPFVE</sequence>
<reference evidence="1 2" key="1">
    <citation type="journal article" date="2019" name="Int. J. Syst. Evol. Microbiol.">
        <title>The Global Catalogue of Microorganisms (GCM) 10K type strain sequencing project: providing services to taxonomists for standard genome sequencing and annotation.</title>
        <authorList>
            <consortium name="The Broad Institute Genomics Platform"/>
            <consortium name="The Broad Institute Genome Sequencing Center for Infectious Disease"/>
            <person name="Wu L."/>
            <person name="Ma J."/>
        </authorList>
    </citation>
    <scope>NUCLEOTIDE SEQUENCE [LARGE SCALE GENOMIC DNA]</scope>
    <source>
        <strain evidence="1 2">DSM 29988</strain>
    </source>
</reference>
<dbReference type="SUPFAM" id="SSF54427">
    <property type="entry name" value="NTF2-like"/>
    <property type="match status" value="1"/>
</dbReference>
<gene>
    <name evidence="1" type="ORF">ACFQJC_15475</name>
</gene>
<evidence type="ECO:0000313" key="2">
    <source>
        <dbReference type="Proteomes" id="UP001596481"/>
    </source>
</evidence>
<dbReference type="Proteomes" id="UP001596481">
    <property type="component" value="Unassembled WGS sequence"/>
</dbReference>
<dbReference type="InterPro" id="IPR032710">
    <property type="entry name" value="NTF2-like_dom_sf"/>
</dbReference>